<dbReference type="AlphaFoldDB" id="A0A1Y1IJW2"/>
<evidence type="ECO:0000313" key="18">
    <source>
        <dbReference type="Proteomes" id="UP000054558"/>
    </source>
</evidence>
<dbReference type="InterPro" id="IPR001208">
    <property type="entry name" value="MCM_dom"/>
</dbReference>
<evidence type="ECO:0000256" key="6">
    <source>
        <dbReference type="ARBA" id="ARBA00022806"/>
    </source>
</evidence>
<dbReference type="Gene3D" id="2.40.50.140">
    <property type="entry name" value="Nucleic acid-binding proteins"/>
    <property type="match status" value="1"/>
</dbReference>
<dbReference type="FunFam" id="2.20.28.10:FF:000004">
    <property type="entry name" value="DNA replication licensing factor MCM7"/>
    <property type="match status" value="1"/>
</dbReference>
<evidence type="ECO:0000256" key="5">
    <source>
        <dbReference type="ARBA" id="ARBA00022801"/>
    </source>
</evidence>
<dbReference type="GO" id="GO:0016887">
    <property type="term" value="F:ATP hydrolysis activity"/>
    <property type="evidence" value="ECO:0007669"/>
    <property type="project" value="RHEA"/>
</dbReference>
<dbReference type="PRINTS" id="PR01663">
    <property type="entry name" value="MCMPROTEIN7"/>
</dbReference>
<keyword evidence="7 13" id="KW-0067">ATP-binding</keyword>
<sequence length="727" mass="80620">MPGPDYADETERCIVFLKGYPADMPEGDERAHKYLKLLQKVSNRQETTVEIRLDDVADFNEEGLLASIQKNTRRYASLFAEAVDAVMPPPTGDAGEETVFDVLMRQRQRTGEGEEGAAAPAADPAHKLPDSMRRTFEVRIVPLTKAPVMAIREVKAADIGHLVTIKGIITRCTDVKPLMAVATYTCDECGFEIYQEVTARQFMPIHECPSVRCRSNNARGQLQLQTRGSKFVKFQEARIQEMSDQVPKGHIPRTMSVHIRGELTRKVGPGDVVSVSGIFLPVPYTGFRAMRAGLVADTFLEATSIQHMKKRYQEYQLDEGTQAEVEALAEEGDVYARLSRSIAPEIYGHEDVKKALLLLLVGGTTKQLKDGMKIRGDLHVCLMGDPGVAKSQLLKQICMVAPRAVYTTGKGSSGVGLTAAVTRDPVTNEMVLEGGALVLADMGICCIDEFDKMEESDRTAIHEVMEQQTVSIAKAGITTTLNARTSVLAAANPAWGRYDLRRSPAENINLPPALLSRFDLLWLILDRADSDADRRLAEHVLHVHQHSRAPDLEFQPLSAHVLRAYISLARQHSPVIPRELTEYIAGAYATLRQDEAASEAPTTYTTARTLLSTIRLAQALARLRFSGAVAQSDVDEALRLMQMSKMSLQEDGARRQGLDPVSDIYTILRDEAKKQDTTHVAYTDALNWITRKGYNQQQLEECLEEYAALNVWQVNPTSKDVHFTDTD</sequence>
<keyword evidence="8 13" id="KW-0238">DNA-binding</keyword>
<dbReference type="FunFam" id="3.40.50.300:FF:000835">
    <property type="entry name" value="DNA replication licensing factor MCM7"/>
    <property type="match status" value="1"/>
</dbReference>
<keyword evidence="3 14" id="KW-0235">DNA replication</keyword>
<evidence type="ECO:0000256" key="13">
    <source>
        <dbReference type="RuleBase" id="RU004070"/>
    </source>
</evidence>
<comment type="function">
    <text evidence="14">Acts as component of the MCM2-7 complex (MCM complex) which is the replicative helicase essential for 'once per cell cycle' DNA replication initiation and elongation in eukaryotic cells. The active ATPase sites in the MCM2-7 ring are formed through the interaction surfaces of two neighboring subunits such that a critical structure of a conserved arginine finger motif is provided in trans relative to the ATP-binding site of the Walker A box of the adjacent subunit. The six ATPase active sites, however, are likely to contribute differentially to the complex helicase activity.</text>
</comment>
<evidence type="ECO:0000259" key="16">
    <source>
        <dbReference type="PROSITE" id="PS50051"/>
    </source>
</evidence>
<dbReference type="InterPro" id="IPR033762">
    <property type="entry name" value="MCM_OB"/>
</dbReference>
<dbReference type="Pfam" id="PF17207">
    <property type="entry name" value="MCM_OB"/>
    <property type="match status" value="1"/>
</dbReference>
<evidence type="ECO:0000256" key="4">
    <source>
        <dbReference type="ARBA" id="ARBA00022741"/>
    </source>
</evidence>
<dbReference type="GO" id="GO:0003678">
    <property type="term" value="F:DNA helicase activity"/>
    <property type="evidence" value="ECO:0007669"/>
    <property type="project" value="UniProtKB-EC"/>
</dbReference>
<feature type="region of interest" description="Disordered" evidence="15">
    <location>
        <begin position="107"/>
        <end position="127"/>
    </location>
</feature>
<dbReference type="SUPFAM" id="SSF52540">
    <property type="entry name" value="P-loop containing nucleoside triphosphate hydrolases"/>
    <property type="match status" value="1"/>
</dbReference>
<evidence type="ECO:0000256" key="1">
    <source>
        <dbReference type="ARBA" id="ARBA00004123"/>
    </source>
</evidence>
<evidence type="ECO:0000256" key="2">
    <source>
        <dbReference type="ARBA" id="ARBA00012551"/>
    </source>
</evidence>
<dbReference type="GO" id="GO:0005524">
    <property type="term" value="F:ATP binding"/>
    <property type="evidence" value="ECO:0007669"/>
    <property type="project" value="UniProtKB-KW"/>
</dbReference>
<dbReference type="InterPro" id="IPR027925">
    <property type="entry name" value="MCM_N"/>
</dbReference>
<dbReference type="PROSITE" id="PS50051">
    <property type="entry name" value="MCM_2"/>
    <property type="match status" value="1"/>
</dbReference>
<comment type="subcellular location">
    <subcellularLocation>
        <location evidence="1 14">Nucleus</location>
    </subcellularLocation>
</comment>
<evidence type="ECO:0000256" key="7">
    <source>
        <dbReference type="ARBA" id="ARBA00022840"/>
    </source>
</evidence>
<evidence type="ECO:0000256" key="10">
    <source>
        <dbReference type="ARBA" id="ARBA00023306"/>
    </source>
</evidence>
<dbReference type="GO" id="GO:0006270">
    <property type="term" value="P:DNA replication initiation"/>
    <property type="evidence" value="ECO:0000318"/>
    <property type="project" value="GO_Central"/>
</dbReference>
<evidence type="ECO:0000313" key="17">
    <source>
        <dbReference type="EMBL" id="GAQ89036.1"/>
    </source>
</evidence>
<keyword evidence="6 14" id="KW-0347">Helicase</keyword>
<dbReference type="InterPro" id="IPR008050">
    <property type="entry name" value="MCM7"/>
</dbReference>
<dbReference type="PROSITE" id="PS00847">
    <property type="entry name" value="MCM_1"/>
    <property type="match status" value="1"/>
</dbReference>
<keyword evidence="10 14" id="KW-0131">Cell cycle</keyword>
<keyword evidence="9 14" id="KW-0539">Nucleus</keyword>
<dbReference type="GO" id="GO:0005634">
    <property type="term" value="C:nucleus"/>
    <property type="evidence" value="ECO:0000318"/>
    <property type="project" value="GO_Central"/>
</dbReference>
<dbReference type="OrthoDB" id="3207464at2759"/>
<dbReference type="Pfam" id="PF14551">
    <property type="entry name" value="MCM_N"/>
    <property type="match status" value="1"/>
</dbReference>
<feature type="domain" description="MCM C-terminal AAA(+) ATPase" evidence="16">
    <location>
        <begin position="334"/>
        <end position="540"/>
    </location>
</feature>
<evidence type="ECO:0000256" key="3">
    <source>
        <dbReference type="ARBA" id="ARBA00022705"/>
    </source>
</evidence>
<dbReference type="GO" id="GO:0000727">
    <property type="term" value="P:double-strand break repair via break-induced replication"/>
    <property type="evidence" value="ECO:0000318"/>
    <property type="project" value="GO_Central"/>
</dbReference>
<keyword evidence="4 13" id="KW-0547">Nucleotide-binding</keyword>
<protein>
    <recommendedName>
        <fullName evidence="12 14">DNA replication licensing factor MCM7</fullName>
        <ecNumber evidence="2 14">3.6.4.12</ecNumber>
    </recommendedName>
</protein>
<accession>A0A1Y1IJW2</accession>
<dbReference type="InterPro" id="IPR012340">
    <property type="entry name" value="NA-bd_OB-fold"/>
</dbReference>
<dbReference type="Gene3D" id="3.40.50.300">
    <property type="entry name" value="P-loop containing nucleotide triphosphate hydrolases"/>
    <property type="match status" value="1"/>
</dbReference>
<gene>
    <name evidence="14" type="primary">MCM7</name>
    <name evidence="17" type="ORF">KFL_004810090</name>
</gene>
<dbReference type="EMBL" id="DF237430">
    <property type="protein sequence ID" value="GAQ89036.1"/>
    <property type="molecule type" value="Genomic_DNA"/>
</dbReference>
<dbReference type="Gene3D" id="2.20.28.10">
    <property type="match status" value="1"/>
</dbReference>
<proteinExistence type="inferred from homology"/>
<evidence type="ECO:0000256" key="15">
    <source>
        <dbReference type="SAM" id="MobiDB-lite"/>
    </source>
</evidence>
<keyword evidence="18" id="KW-1185">Reference proteome</keyword>
<dbReference type="EC" id="3.6.4.12" evidence="2 14"/>
<dbReference type="Proteomes" id="UP000054558">
    <property type="component" value="Unassembled WGS sequence"/>
</dbReference>
<dbReference type="CDD" id="cd17758">
    <property type="entry name" value="MCM7"/>
    <property type="match status" value="1"/>
</dbReference>
<comment type="similarity">
    <text evidence="13">Belongs to the MCM family.</text>
</comment>
<dbReference type="OMA" id="AQHVTYV"/>
<dbReference type="PANTHER" id="PTHR11630:SF26">
    <property type="entry name" value="DNA REPLICATION LICENSING FACTOR MCM7"/>
    <property type="match status" value="1"/>
</dbReference>
<dbReference type="Pfam" id="PF17855">
    <property type="entry name" value="MCM_lid"/>
    <property type="match status" value="1"/>
</dbReference>
<dbReference type="InterPro" id="IPR018525">
    <property type="entry name" value="MCM_CS"/>
</dbReference>
<dbReference type="InterPro" id="IPR031327">
    <property type="entry name" value="MCM"/>
</dbReference>
<dbReference type="STRING" id="105231.A0A1Y1IJW2"/>
<organism evidence="17 18">
    <name type="scientific">Klebsormidium nitens</name>
    <name type="common">Green alga</name>
    <name type="synonym">Ulothrix nitens</name>
    <dbReference type="NCBI Taxonomy" id="105231"/>
    <lineage>
        <taxon>Eukaryota</taxon>
        <taxon>Viridiplantae</taxon>
        <taxon>Streptophyta</taxon>
        <taxon>Klebsormidiophyceae</taxon>
        <taxon>Klebsormidiales</taxon>
        <taxon>Klebsormidiaceae</taxon>
        <taxon>Klebsormidium</taxon>
    </lineage>
</organism>
<evidence type="ECO:0000256" key="12">
    <source>
        <dbReference type="ARBA" id="ARBA00073503"/>
    </source>
</evidence>
<evidence type="ECO:0000256" key="14">
    <source>
        <dbReference type="RuleBase" id="RU365012"/>
    </source>
</evidence>
<comment type="catalytic activity">
    <reaction evidence="11 14">
        <text>ATP + H2O = ADP + phosphate + H(+)</text>
        <dbReference type="Rhea" id="RHEA:13065"/>
        <dbReference type="ChEBI" id="CHEBI:15377"/>
        <dbReference type="ChEBI" id="CHEBI:15378"/>
        <dbReference type="ChEBI" id="CHEBI:30616"/>
        <dbReference type="ChEBI" id="CHEBI:43474"/>
        <dbReference type="ChEBI" id="CHEBI:456216"/>
        <dbReference type="EC" id="3.6.4.12"/>
    </reaction>
</comment>
<keyword evidence="5 14" id="KW-0378">Hydrolase</keyword>
<reference evidence="17 18" key="1">
    <citation type="journal article" date="2014" name="Nat. Commun.">
        <title>Klebsormidium flaccidum genome reveals primary factors for plant terrestrial adaptation.</title>
        <authorList>
            <person name="Hori K."/>
            <person name="Maruyama F."/>
            <person name="Fujisawa T."/>
            <person name="Togashi T."/>
            <person name="Yamamoto N."/>
            <person name="Seo M."/>
            <person name="Sato S."/>
            <person name="Yamada T."/>
            <person name="Mori H."/>
            <person name="Tajima N."/>
            <person name="Moriyama T."/>
            <person name="Ikeuchi M."/>
            <person name="Watanabe M."/>
            <person name="Wada H."/>
            <person name="Kobayashi K."/>
            <person name="Saito M."/>
            <person name="Masuda T."/>
            <person name="Sasaki-Sekimoto Y."/>
            <person name="Mashiguchi K."/>
            <person name="Awai K."/>
            <person name="Shimojima M."/>
            <person name="Masuda S."/>
            <person name="Iwai M."/>
            <person name="Nobusawa T."/>
            <person name="Narise T."/>
            <person name="Kondo S."/>
            <person name="Saito H."/>
            <person name="Sato R."/>
            <person name="Murakawa M."/>
            <person name="Ihara Y."/>
            <person name="Oshima-Yamada Y."/>
            <person name="Ohtaka K."/>
            <person name="Satoh M."/>
            <person name="Sonobe K."/>
            <person name="Ishii M."/>
            <person name="Ohtani R."/>
            <person name="Kanamori-Sato M."/>
            <person name="Honoki R."/>
            <person name="Miyazaki D."/>
            <person name="Mochizuki H."/>
            <person name="Umetsu J."/>
            <person name="Higashi K."/>
            <person name="Shibata D."/>
            <person name="Kamiya Y."/>
            <person name="Sato N."/>
            <person name="Nakamura Y."/>
            <person name="Tabata S."/>
            <person name="Ida S."/>
            <person name="Kurokawa K."/>
            <person name="Ohta H."/>
        </authorList>
    </citation>
    <scope>NUCLEOTIDE SEQUENCE [LARGE SCALE GENOMIC DNA]</scope>
    <source>
        <strain evidence="17 18">NIES-2285</strain>
    </source>
</reference>
<dbReference type="PANTHER" id="PTHR11630">
    <property type="entry name" value="DNA REPLICATION LICENSING FACTOR MCM FAMILY MEMBER"/>
    <property type="match status" value="1"/>
</dbReference>
<dbReference type="SUPFAM" id="SSF50249">
    <property type="entry name" value="Nucleic acid-binding proteins"/>
    <property type="match status" value="1"/>
</dbReference>
<dbReference type="Pfam" id="PF00493">
    <property type="entry name" value="MCM"/>
    <property type="match status" value="1"/>
</dbReference>
<dbReference type="GO" id="GO:0042555">
    <property type="term" value="C:MCM complex"/>
    <property type="evidence" value="ECO:0000318"/>
    <property type="project" value="GO_Central"/>
</dbReference>
<name>A0A1Y1IJW2_KLENI</name>
<evidence type="ECO:0000256" key="8">
    <source>
        <dbReference type="ARBA" id="ARBA00023125"/>
    </source>
</evidence>
<dbReference type="PRINTS" id="PR01657">
    <property type="entry name" value="MCMFAMILY"/>
</dbReference>
<dbReference type="InterPro" id="IPR041562">
    <property type="entry name" value="MCM_lid"/>
</dbReference>
<evidence type="ECO:0000256" key="11">
    <source>
        <dbReference type="ARBA" id="ARBA00047995"/>
    </source>
</evidence>
<dbReference type="GO" id="GO:0003697">
    <property type="term" value="F:single-stranded DNA binding"/>
    <property type="evidence" value="ECO:0000318"/>
    <property type="project" value="GO_Central"/>
</dbReference>
<evidence type="ECO:0000256" key="9">
    <source>
        <dbReference type="ARBA" id="ARBA00023242"/>
    </source>
</evidence>
<dbReference type="SMART" id="SM00350">
    <property type="entry name" value="MCM"/>
    <property type="match status" value="1"/>
</dbReference>
<dbReference type="GO" id="GO:0006271">
    <property type="term" value="P:DNA strand elongation involved in DNA replication"/>
    <property type="evidence" value="ECO:0000318"/>
    <property type="project" value="GO_Central"/>
</dbReference>
<dbReference type="InterPro" id="IPR027417">
    <property type="entry name" value="P-loop_NTPase"/>
</dbReference>